<accession>A0AAV0AIJ7</accession>
<dbReference type="EMBL" id="CALTRL010000385">
    <property type="protein sequence ID" value="CAH7667810.1"/>
    <property type="molecule type" value="Genomic_DNA"/>
</dbReference>
<proteinExistence type="predicted"/>
<gene>
    <name evidence="1" type="ORF">PPACK8108_LOCUS2239</name>
</gene>
<name>A0AAV0AIJ7_PHAPC</name>
<evidence type="ECO:0000313" key="1">
    <source>
        <dbReference type="EMBL" id="CAH7667810.1"/>
    </source>
</evidence>
<organism evidence="1 2">
    <name type="scientific">Phakopsora pachyrhizi</name>
    <name type="common">Asian soybean rust disease fungus</name>
    <dbReference type="NCBI Taxonomy" id="170000"/>
    <lineage>
        <taxon>Eukaryota</taxon>
        <taxon>Fungi</taxon>
        <taxon>Dikarya</taxon>
        <taxon>Basidiomycota</taxon>
        <taxon>Pucciniomycotina</taxon>
        <taxon>Pucciniomycetes</taxon>
        <taxon>Pucciniales</taxon>
        <taxon>Phakopsoraceae</taxon>
        <taxon>Phakopsora</taxon>
    </lineage>
</organism>
<dbReference type="Proteomes" id="UP001153365">
    <property type="component" value="Unassembled WGS sequence"/>
</dbReference>
<reference evidence="1" key="1">
    <citation type="submission" date="2022-06" db="EMBL/GenBank/DDBJ databases">
        <authorList>
            <consortium name="SYNGENTA / RWTH Aachen University"/>
        </authorList>
    </citation>
    <scope>NUCLEOTIDE SEQUENCE</scope>
</reference>
<protein>
    <submittedName>
        <fullName evidence="1">Uncharacterized protein</fullName>
    </submittedName>
</protein>
<keyword evidence="2" id="KW-1185">Reference proteome</keyword>
<sequence length="210" mass="24068">MLLYYKKLRSKDYLEALEVVIQNYPDQNLLKATKLCLTLLVQVTLGTFTILLDSLLEQTYKIRDKIEYWSELKSDWLKAACYLPQTFCERIFYSIRNTFTRLNSLSSLLVQGSGVLTTVFQSSKTWSNDKTRQTFSVGYTLFQESILIIELLVESDHQLNAHLLENSGGLTERPKVQFSGLISCMSLATKVDSKEIQDLTLKKAKEEGLD</sequence>
<dbReference type="AlphaFoldDB" id="A0AAV0AIJ7"/>
<evidence type="ECO:0000313" key="2">
    <source>
        <dbReference type="Proteomes" id="UP001153365"/>
    </source>
</evidence>
<comment type="caution">
    <text evidence="1">The sequence shown here is derived from an EMBL/GenBank/DDBJ whole genome shotgun (WGS) entry which is preliminary data.</text>
</comment>